<dbReference type="RefSeq" id="XP_013880040.1">
    <property type="nucleotide sequence ID" value="XM_014024586.1"/>
</dbReference>
<dbReference type="GO" id="GO:0048477">
    <property type="term" value="P:oogenesis"/>
    <property type="evidence" value="ECO:0007669"/>
    <property type="project" value="UniProtKB-KW"/>
</dbReference>
<dbReference type="NCBIfam" id="TIGR01648">
    <property type="entry name" value="hnRNP-R-Q"/>
    <property type="match status" value="1"/>
</dbReference>
<dbReference type="CDD" id="cd12492">
    <property type="entry name" value="RRM2_RBM46"/>
    <property type="match status" value="1"/>
</dbReference>
<dbReference type="GO" id="GO:0051321">
    <property type="term" value="P:meiotic cell cycle"/>
    <property type="evidence" value="ECO:0007669"/>
    <property type="project" value="UniProtKB-KW"/>
</dbReference>
<dbReference type="AlphaFoldDB" id="A0A2I4CJ72"/>
<keyword evidence="8" id="KW-0896">Oogenesis</keyword>
<evidence type="ECO:0000256" key="6">
    <source>
        <dbReference type="ARBA" id="ARBA00022871"/>
    </source>
</evidence>
<dbReference type="Gene3D" id="3.30.70.330">
    <property type="match status" value="3"/>
</dbReference>
<keyword evidence="4" id="KW-0677">Repeat</keyword>
<evidence type="ECO:0000256" key="10">
    <source>
        <dbReference type="ARBA" id="ARBA00030581"/>
    </source>
</evidence>
<evidence type="ECO:0000313" key="15">
    <source>
        <dbReference type="RefSeq" id="XP_013880040.1"/>
    </source>
</evidence>
<feature type="domain" description="RRM" evidence="13">
    <location>
        <begin position="250"/>
        <end position="322"/>
    </location>
</feature>
<dbReference type="InterPro" id="IPR000504">
    <property type="entry name" value="RRM_dom"/>
</dbReference>
<evidence type="ECO:0000313" key="14">
    <source>
        <dbReference type="Proteomes" id="UP000192220"/>
    </source>
</evidence>
<comment type="subcellular location">
    <subcellularLocation>
        <location evidence="1">Cytoplasm</location>
    </subcellularLocation>
</comment>
<dbReference type="PROSITE" id="PS50102">
    <property type="entry name" value="RRM"/>
    <property type="match status" value="3"/>
</dbReference>
<dbReference type="KEGG" id="alim:106529229"/>
<dbReference type="STRING" id="52670.A0A2I4CJ72"/>
<keyword evidence="14" id="KW-1185">Reference proteome</keyword>
<evidence type="ECO:0000256" key="4">
    <source>
        <dbReference type="ARBA" id="ARBA00022737"/>
    </source>
</evidence>
<dbReference type="OrthoDB" id="3800936at2759"/>
<organism evidence="14 15">
    <name type="scientific">Austrofundulus limnaeus</name>
    <name type="common">Annual killifish</name>
    <dbReference type="NCBI Taxonomy" id="52670"/>
    <lineage>
        <taxon>Eukaryota</taxon>
        <taxon>Metazoa</taxon>
        <taxon>Chordata</taxon>
        <taxon>Craniata</taxon>
        <taxon>Vertebrata</taxon>
        <taxon>Euteleostomi</taxon>
        <taxon>Actinopterygii</taxon>
        <taxon>Neopterygii</taxon>
        <taxon>Teleostei</taxon>
        <taxon>Neoteleostei</taxon>
        <taxon>Acanthomorphata</taxon>
        <taxon>Ovalentaria</taxon>
        <taxon>Atherinomorphae</taxon>
        <taxon>Cyprinodontiformes</taxon>
        <taxon>Rivulidae</taxon>
        <taxon>Austrofundulus</taxon>
    </lineage>
</organism>
<keyword evidence="3" id="KW-0963">Cytoplasm</keyword>
<accession>A0A2I4CJ72</accession>
<dbReference type="GO" id="GO:0007283">
    <property type="term" value="P:spermatogenesis"/>
    <property type="evidence" value="ECO:0007669"/>
    <property type="project" value="UniProtKB-KW"/>
</dbReference>
<dbReference type="FunFam" id="3.30.70.330:FF:000027">
    <property type="entry name" value="Heterogeneous nuclear ribonucleoprotein q isoform"/>
    <property type="match status" value="1"/>
</dbReference>
<dbReference type="InterPro" id="IPR006535">
    <property type="entry name" value="HnRNP_R/Q_splicing_fac"/>
</dbReference>
<evidence type="ECO:0000256" key="3">
    <source>
        <dbReference type="ARBA" id="ARBA00022490"/>
    </source>
</evidence>
<reference evidence="15" key="1">
    <citation type="submission" date="2025-08" db="UniProtKB">
        <authorList>
            <consortium name="RefSeq"/>
        </authorList>
    </citation>
    <scope>IDENTIFICATION</scope>
</reference>
<evidence type="ECO:0000256" key="12">
    <source>
        <dbReference type="SAM" id="MobiDB-lite"/>
    </source>
</evidence>
<evidence type="ECO:0000256" key="5">
    <source>
        <dbReference type="ARBA" id="ARBA00022782"/>
    </source>
</evidence>
<dbReference type="GeneID" id="106529229"/>
<dbReference type="InterPro" id="IPR035979">
    <property type="entry name" value="RBD_domain_sf"/>
</dbReference>
<proteinExistence type="predicted"/>
<dbReference type="Pfam" id="PF00076">
    <property type="entry name" value="RRM_1"/>
    <property type="match status" value="3"/>
</dbReference>
<feature type="region of interest" description="Disordered" evidence="12">
    <location>
        <begin position="328"/>
        <end position="358"/>
    </location>
</feature>
<dbReference type="FunCoup" id="A0A2I4CJ72">
    <property type="interactions" value="126"/>
</dbReference>
<dbReference type="GO" id="GO:0003723">
    <property type="term" value="F:RNA binding"/>
    <property type="evidence" value="ECO:0007669"/>
    <property type="project" value="UniProtKB-UniRule"/>
</dbReference>
<feature type="compositionally biased region" description="Acidic residues" evidence="12">
    <location>
        <begin position="10"/>
        <end position="20"/>
    </location>
</feature>
<evidence type="ECO:0000256" key="7">
    <source>
        <dbReference type="ARBA" id="ARBA00022884"/>
    </source>
</evidence>
<feature type="domain" description="RRM" evidence="13">
    <location>
        <begin position="155"/>
        <end position="237"/>
    </location>
</feature>
<dbReference type="InterPro" id="IPR012677">
    <property type="entry name" value="Nucleotide-bd_a/b_plait_sf"/>
</dbReference>
<evidence type="ECO:0000256" key="2">
    <source>
        <dbReference type="ARBA" id="ARBA00021018"/>
    </source>
</evidence>
<dbReference type="GO" id="GO:0005737">
    <property type="term" value="C:cytoplasm"/>
    <property type="evidence" value="ECO:0007669"/>
    <property type="project" value="UniProtKB-SubCell"/>
</dbReference>
<dbReference type="FunFam" id="3.30.70.330:FF:000026">
    <property type="entry name" value="APOBEC1 complementation factor isoform X1"/>
    <property type="match status" value="1"/>
</dbReference>
<protein>
    <recommendedName>
        <fullName evidence="2">Probable RNA-binding protein 46</fullName>
    </recommendedName>
    <alternativeName>
        <fullName evidence="10">RNA-binding motif protein 46</fullName>
    </alternativeName>
</protein>
<feature type="compositionally biased region" description="Gly residues" evidence="12">
    <location>
        <begin position="348"/>
        <end position="358"/>
    </location>
</feature>
<dbReference type="PANTHER" id="PTHR21245">
    <property type="entry name" value="HETEROGENEOUS NUCLEAR RIBONUCLEOPROTEIN"/>
    <property type="match status" value="1"/>
</dbReference>
<sequence length="358" mass="40207">MLEHRGDSDLLSDDDADGDSVDSQVRDDFMALCPKEMALLTLMEKTGYNMVQENGQRKYGGPPPGWEGPAPPRGCEVFVGKIPRNMYEDELVPLFERAGQIYEFRLMMEFRGENRGYAFVMYTNREAAQRAIQMLDNYEVRSGKYIGVCVRLDNCRLFIGSIPKEKKRDEILEEMKKVTDGVVDVIVYPSSTDKSKNRGFAFIEYESHKAAAMARRKLIPGTFQLWGHSIQVDWAEPEKDVDEEVMQRVRVLYVRNLMFDTTEETLHQVFSRFKPGSVERVKKLSDYAFIHYRCRSDALAALSFMNGAVIDGATVEVTLAKPAGVKDGSVTTKRYSSRSSLSNMSTAGEGGGGGGGMN</sequence>
<feature type="non-terminal residue" evidence="15">
    <location>
        <position position="358"/>
    </location>
</feature>
<evidence type="ECO:0000256" key="9">
    <source>
        <dbReference type="ARBA" id="ARBA00023254"/>
    </source>
</evidence>
<dbReference type="InterPro" id="IPR034435">
    <property type="entry name" value="RBM46_RRM2"/>
</dbReference>
<name>A0A2I4CJ72_AUSLI</name>
<evidence type="ECO:0000259" key="13">
    <source>
        <dbReference type="PROSITE" id="PS50102"/>
    </source>
</evidence>
<feature type="domain" description="RRM" evidence="13">
    <location>
        <begin position="75"/>
        <end position="148"/>
    </location>
</feature>
<keyword evidence="9" id="KW-0469">Meiosis</keyword>
<dbReference type="FunFam" id="3.30.70.330:FF:000022">
    <property type="entry name" value="APOBEC1 complementation factor isoform X1"/>
    <property type="match status" value="1"/>
</dbReference>
<keyword evidence="6" id="KW-0744">Spermatogenesis</keyword>
<dbReference type="SMART" id="SM00360">
    <property type="entry name" value="RRM"/>
    <property type="match status" value="3"/>
</dbReference>
<dbReference type="InParanoid" id="A0A2I4CJ72"/>
<feature type="region of interest" description="Disordered" evidence="12">
    <location>
        <begin position="1"/>
        <end position="22"/>
    </location>
</feature>
<dbReference type="SUPFAM" id="SSF54928">
    <property type="entry name" value="RNA-binding domain, RBD"/>
    <property type="match status" value="2"/>
</dbReference>
<keyword evidence="5" id="KW-0221">Differentiation</keyword>
<keyword evidence="7 11" id="KW-0694">RNA-binding</keyword>
<evidence type="ECO:0000256" key="1">
    <source>
        <dbReference type="ARBA" id="ARBA00004496"/>
    </source>
</evidence>
<gene>
    <name evidence="15" type="primary">rbm46</name>
</gene>
<dbReference type="Proteomes" id="UP000192220">
    <property type="component" value="Unplaced"/>
</dbReference>
<dbReference type="CTD" id="166863"/>
<evidence type="ECO:0000256" key="8">
    <source>
        <dbReference type="ARBA" id="ARBA00022943"/>
    </source>
</evidence>
<evidence type="ECO:0000256" key="11">
    <source>
        <dbReference type="PROSITE-ProRule" id="PRU00176"/>
    </source>
</evidence>